<name>A0AAV0IRP6_9ROSI</name>
<dbReference type="EMBL" id="CAMGYJ010000004">
    <property type="protein sequence ID" value="CAI0398990.1"/>
    <property type="molecule type" value="Genomic_DNA"/>
</dbReference>
<organism evidence="2 3">
    <name type="scientific">Linum tenue</name>
    <dbReference type="NCBI Taxonomy" id="586396"/>
    <lineage>
        <taxon>Eukaryota</taxon>
        <taxon>Viridiplantae</taxon>
        <taxon>Streptophyta</taxon>
        <taxon>Embryophyta</taxon>
        <taxon>Tracheophyta</taxon>
        <taxon>Spermatophyta</taxon>
        <taxon>Magnoliopsida</taxon>
        <taxon>eudicotyledons</taxon>
        <taxon>Gunneridae</taxon>
        <taxon>Pentapetalae</taxon>
        <taxon>rosids</taxon>
        <taxon>fabids</taxon>
        <taxon>Malpighiales</taxon>
        <taxon>Linaceae</taxon>
        <taxon>Linum</taxon>
    </lineage>
</organism>
<feature type="region of interest" description="Disordered" evidence="1">
    <location>
        <begin position="1"/>
        <end position="31"/>
    </location>
</feature>
<comment type="caution">
    <text evidence="2">The sequence shown here is derived from an EMBL/GenBank/DDBJ whole genome shotgun (WGS) entry which is preliminary data.</text>
</comment>
<gene>
    <name evidence="2" type="ORF">LITE_LOCUS10130</name>
</gene>
<protein>
    <submittedName>
        <fullName evidence="2">Uncharacterized protein</fullName>
    </submittedName>
</protein>
<feature type="compositionally biased region" description="Low complexity" evidence="1">
    <location>
        <begin position="9"/>
        <end position="30"/>
    </location>
</feature>
<evidence type="ECO:0000256" key="1">
    <source>
        <dbReference type="SAM" id="MobiDB-lite"/>
    </source>
</evidence>
<keyword evidence="3" id="KW-1185">Reference proteome</keyword>
<feature type="region of interest" description="Disordered" evidence="1">
    <location>
        <begin position="131"/>
        <end position="164"/>
    </location>
</feature>
<feature type="compositionally biased region" description="Basic and acidic residues" evidence="1">
    <location>
        <begin position="138"/>
        <end position="164"/>
    </location>
</feature>
<accession>A0AAV0IRP6</accession>
<dbReference type="AlphaFoldDB" id="A0AAV0IRP6"/>
<reference evidence="2" key="1">
    <citation type="submission" date="2022-08" db="EMBL/GenBank/DDBJ databases">
        <authorList>
            <person name="Gutierrez-Valencia J."/>
        </authorList>
    </citation>
    <scope>NUCLEOTIDE SEQUENCE</scope>
</reference>
<sequence length="204" mass="23249">MGMGSNSKRSSGLVLRSLSPRGRSSRTTLPVISHLPRPHRRSCLPRARAFTLRRRPSSAPRSTTQIRLSDARQSIFPESFVVADVPILDRQIHISQSQHIRRDEAHQSHLQPPREEDVYVLSDLASWIVPLQSPQEQSPERPRRRELVHAEQAEHEEIRDGEFAGEDRLRGRRLGEESVAGFDSTVVARRVQNRIPRLCKARGV</sequence>
<evidence type="ECO:0000313" key="2">
    <source>
        <dbReference type="EMBL" id="CAI0398990.1"/>
    </source>
</evidence>
<proteinExistence type="predicted"/>
<evidence type="ECO:0000313" key="3">
    <source>
        <dbReference type="Proteomes" id="UP001154282"/>
    </source>
</evidence>
<dbReference type="Proteomes" id="UP001154282">
    <property type="component" value="Unassembled WGS sequence"/>
</dbReference>